<dbReference type="InterPro" id="IPR003675">
    <property type="entry name" value="Rce1/LyrA-like_dom"/>
</dbReference>
<comment type="caution">
    <text evidence="2">The sequence shown here is derived from an EMBL/GenBank/DDBJ whole genome shotgun (WGS) entry which is preliminary data.</text>
</comment>
<dbReference type="InterPro" id="IPR015837">
    <property type="entry name" value="UCP026622_CAAX_protease"/>
</dbReference>
<protein>
    <submittedName>
        <fullName evidence="2">CPBP family intramembrane glutamic endopeptidase</fullName>
        <ecNumber evidence="2">3.4.-.-</ecNumber>
    </submittedName>
</protein>
<dbReference type="EMBL" id="JBHSGR010000013">
    <property type="protein sequence ID" value="MFC4694310.1"/>
    <property type="molecule type" value="Genomic_DNA"/>
</dbReference>
<evidence type="ECO:0000313" key="2">
    <source>
        <dbReference type="EMBL" id="MFC4694310.1"/>
    </source>
</evidence>
<dbReference type="PIRSF" id="PIRSF026622">
    <property type="entry name" value="Proteas_026622"/>
    <property type="match status" value="1"/>
</dbReference>
<name>A0ABV9LLJ1_9ACTN</name>
<evidence type="ECO:0000313" key="3">
    <source>
        <dbReference type="Proteomes" id="UP001596025"/>
    </source>
</evidence>
<keyword evidence="3" id="KW-1185">Reference proteome</keyword>
<dbReference type="Pfam" id="PF02517">
    <property type="entry name" value="Rce1-like"/>
    <property type="match status" value="1"/>
</dbReference>
<reference evidence="3" key="1">
    <citation type="journal article" date="2019" name="Int. J. Syst. Evol. Microbiol.">
        <title>The Global Catalogue of Microorganisms (GCM) 10K type strain sequencing project: providing services to taxonomists for standard genome sequencing and annotation.</title>
        <authorList>
            <consortium name="The Broad Institute Genomics Platform"/>
            <consortium name="The Broad Institute Genome Sequencing Center for Infectious Disease"/>
            <person name="Wu L."/>
            <person name="Ma J."/>
        </authorList>
    </citation>
    <scope>NUCLEOTIDE SEQUENCE [LARGE SCALE GENOMIC DNA]</scope>
    <source>
        <strain evidence="3">CCUG 62763</strain>
    </source>
</reference>
<accession>A0ABV9LLJ1</accession>
<keyword evidence="2" id="KW-0378">Hydrolase</keyword>
<feature type="domain" description="CAAX prenyl protease 2/Lysostaphin resistance protein A-like" evidence="1">
    <location>
        <begin position="118"/>
        <end position="223"/>
    </location>
</feature>
<dbReference type="GO" id="GO:0016787">
    <property type="term" value="F:hydrolase activity"/>
    <property type="evidence" value="ECO:0007669"/>
    <property type="project" value="UniProtKB-KW"/>
</dbReference>
<organism evidence="2 3">
    <name type="scientific">Geodermatophilus arenarius</name>
    <dbReference type="NCBI Taxonomy" id="1137990"/>
    <lineage>
        <taxon>Bacteria</taxon>
        <taxon>Bacillati</taxon>
        <taxon>Actinomycetota</taxon>
        <taxon>Actinomycetes</taxon>
        <taxon>Geodermatophilales</taxon>
        <taxon>Geodermatophilaceae</taxon>
        <taxon>Geodermatophilus</taxon>
    </lineage>
</organism>
<gene>
    <name evidence="2" type="ORF">ACFO3M_13005</name>
</gene>
<evidence type="ECO:0000259" key="1">
    <source>
        <dbReference type="Pfam" id="PF02517"/>
    </source>
</evidence>
<proteinExistence type="predicted"/>
<sequence>MAGRRSDVRRSDARRAAGLAVLLAAWNDLLVPRLPERAYAPVNAAAAATLLAAARSGGISWAELGLDPRRLGAGARAGGAWAAVVGAGYATALAVPALRPLLADARVTGLGARALAVRVLVRIPVGTVLWEEVAFRGVLPPVLRRVLPARQARTAAAALFGLWHVTPTVRTLALDPPAADRPRRVGAVAAACLGTAGAGVLVDRLRERSGSLLAPALLHLAANDLGALAAAAAGRR</sequence>
<dbReference type="EC" id="3.4.-.-" evidence="2"/>
<dbReference type="RefSeq" id="WP_387989107.1">
    <property type="nucleotide sequence ID" value="NZ_JBHSGR010000013.1"/>
</dbReference>
<dbReference type="Proteomes" id="UP001596025">
    <property type="component" value="Unassembled WGS sequence"/>
</dbReference>